<reference evidence="2" key="2">
    <citation type="submission" date="2020-09" db="EMBL/GenBank/DDBJ databases">
        <authorList>
            <person name="Sun Q."/>
            <person name="Zhou Y."/>
        </authorList>
    </citation>
    <scope>NUCLEOTIDE SEQUENCE</scope>
    <source>
        <strain evidence="2">CGMCC 1.12777</strain>
    </source>
</reference>
<dbReference type="InterPro" id="IPR036527">
    <property type="entry name" value="SCP2_sterol-bd_dom_sf"/>
</dbReference>
<feature type="domain" description="SCP2" evidence="1">
    <location>
        <begin position="4"/>
        <end position="104"/>
    </location>
</feature>
<evidence type="ECO:0000313" key="3">
    <source>
        <dbReference type="Proteomes" id="UP000656813"/>
    </source>
</evidence>
<dbReference type="InterPro" id="IPR003033">
    <property type="entry name" value="SCP2_sterol-bd_dom"/>
</dbReference>
<gene>
    <name evidence="2" type="ORF">GCM10007096_04250</name>
</gene>
<dbReference type="EMBL" id="BMFV01000002">
    <property type="protein sequence ID" value="GGH75231.1"/>
    <property type="molecule type" value="Genomic_DNA"/>
</dbReference>
<dbReference type="Pfam" id="PF02036">
    <property type="entry name" value="SCP2"/>
    <property type="match status" value="1"/>
</dbReference>
<reference evidence="2" key="1">
    <citation type="journal article" date="2014" name="Int. J. Syst. Evol. Microbiol.">
        <title>Complete genome sequence of Corynebacterium casei LMG S-19264T (=DSM 44701T), isolated from a smear-ripened cheese.</title>
        <authorList>
            <consortium name="US DOE Joint Genome Institute (JGI-PGF)"/>
            <person name="Walter F."/>
            <person name="Albersmeier A."/>
            <person name="Kalinowski J."/>
            <person name="Ruckert C."/>
        </authorList>
    </citation>
    <scope>NUCLEOTIDE SEQUENCE</scope>
    <source>
        <strain evidence="2">CGMCC 1.12777</strain>
    </source>
</reference>
<accession>A0A8J3EKG1</accession>
<organism evidence="2 3">
    <name type="scientific">Pullulanibacillus pueri</name>
    <dbReference type="NCBI Taxonomy" id="1437324"/>
    <lineage>
        <taxon>Bacteria</taxon>
        <taxon>Bacillati</taxon>
        <taxon>Bacillota</taxon>
        <taxon>Bacilli</taxon>
        <taxon>Bacillales</taxon>
        <taxon>Sporolactobacillaceae</taxon>
        <taxon>Pullulanibacillus</taxon>
    </lineage>
</organism>
<evidence type="ECO:0000259" key="1">
    <source>
        <dbReference type="Pfam" id="PF02036"/>
    </source>
</evidence>
<proteinExistence type="predicted"/>
<keyword evidence="3" id="KW-1185">Reference proteome</keyword>
<protein>
    <recommendedName>
        <fullName evidence="1">SCP2 domain-containing protein</fullName>
    </recommendedName>
</protein>
<sequence>MLKEASKQFADTLTKKAVLQPLYKNRNIVVEIKDNEEQTWLCFKNGTCEVSDVKPEVVDISVYGPSQFVESLMNGSERLMLLESEGNLNIDGNLHHLLALESLFLLTGQQSSLVKH</sequence>
<name>A0A8J3EKG1_9BACL</name>
<dbReference type="SUPFAM" id="SSF55718">
    <property type="entry name" value="SCP-like"/>
    <property type="match status" value="1"/>
</dbReference>
<evidence type="ECO:0000313" key="2">
    <source>
        <dbReference type="EMBL" id="GGH75231.1"/>
    </source>
</evidence>
<comment type="caution">
    <text evidence="2">The sequence shown here is derived from an EMBL/GenBank/DDBJ whole genome shotgun (WGS) entry which is preliminary data.</text>
</comment>
<dbReference type="RefSeq" id="WP_188495600.1">
    <property type="nucleotide sequence ID" value="NZ_BMFV01000002.1"/>
</dbReference>
<dbReference type="AlphaFoldDB" id="A0A8J3EKG1"/>
<dbReference type="Gene3D" id="3.30.1050.10">
    <property type="entry name" value="SCP2 sterol-binding domain"/>
    <property type="match status" value="1"/>
</dbReference>
<dbReference type="Proteomes" id="UP000656813">
    <property type="component" value="Unassembled WGS sequence"/>
</dbReference>